<accession>A0AC34QSX8</accession>
<evidence type="ECO:0000313" key="2">
    <source>
        <dbReference type="WBParaSite" id="JU765_v2.g18990.t1"/>
    </source>
</evidence>
<organism evidence="1 2">
    <name type="scientific">Panagrolaimus sp. JU765</name>
    <dbReference type="NCBI Taxonomy" id="591449"/>
    <lineage>
        <taxon>Eukaryota</taxon>
        <taxon>Metazoa</taxon>
        <taxon>Ecdysozoa</taxon>
        <taxon>Nematoda</taxon>
        <taxon>Chromadorea</taxon>
        <taxon>Rhabditida</taxon>
        <taxon>Tylenchina</taxon>
        <taxon>Panagrolaimomorpha</taxon>
        <taxon>Panagrolaimoidea</taxon>
        <taxon>Panagrolaimidae</taxon>
        <taxon>Panagrolaimus</taxon>
    </lineage>
</organism>
<dbReference type="WBParaSite" id="JU765_v2.g18990.t1">
    <property type="protein sequence ID" value="JU765_v2.g18990.t1"/>
    <property type="gene ID" value="JU765_v2.g18990"/>
</dbReference>
<dbReference type="Proteomes" id="UP000887576">
    <property type="component" value="Unplaced"/>
</dbReference>
<evidence type="ECO:0000313" key="1">
    <source>
        <dbReference type="Proteomes" id="UP000887576"/>
    </source>
</evidence>
<proteinExistence type="predicted"/>
<sequence>MFSSIEIDVIKEWHTLEIFTLNSNRLTTLDELNGLHNLRIFRIFDNPWLCDCRMQWVSQVFNSSLVLNAKCHRPLMLQGRNLLQIDQNEMKCSGIEKRSNNGGCADKKRCPAECACTATIIDCHDRSLTEIPTNLPNGIEEIRLNGNRIRSIPSKAFHNLHKLRTLDLSRNQINEIAPDAFDGLKTLQHLHLFHNNITQLDSSTFHGLSELEMLMLNANNLGCLPKDLFKDLQNLHMLSIYKNKIQSIENGTLDPLKSIKAIHLSENPYICDCNLAWLADYLRNARLLDTSGVKCVFPRRMSGLLLSATDGEKFKCKGSEYLTTKNAGQCLIDHPCPSQCVCFGTVVDCSNRGLYAIPERLPKFTTTLLLNKNKLMNIPVDGLKKMINLEKIDLSDNNITTIEKGAFSGLSTLKELVLNNNQLTIFDSSVIGLNGNNLERLHLNNNQLECISAHAFSNLQNLTLLSLAGNHLKAIDPRALSSLLKLKSLYIAKNDWICDCGLNKQLNMAMALPFAQIVDSPTCIDRNGKEQLIVEIMQKNMNQCSTMKDDLTKQTCTTNGGYCPPECTCDGTVVRCSNAGLTKIPRSLPRGTTELYLNGNELSELNDEDLSKLTELVRLDLSKNNLRVLNGFAFQKLHKLEVLILAFNKLQCLDDYSFYGLNSLRILSLHGNNLSQLSEQAFVNITKNLQQIAALNNPFYCDCQMAWFHRWIRDSYVESGLSKCSAPFSMAGQVILTAPSSSFICRSNESVPRDVLSKCNPCIDLPCLNGGTCKRGTQKSYECKCSEGYYGENCERSIDACYGNPCANDGQCQVIEEGRFKCLCKKGFIGSHCETNIDDCISHKCQNNGTCIDEINGYHCNCPPEYAGKFCEDKIEVCSHHFNPCKNNAKCESHGNNLYTCHCKSGFTGQNCSTQIDNCLPNSCNNNGICKSNENGFECECATGFVGEFCQSPLLPSMLYYRSEATCNKDNCVHGTCQRVDEDEPKCVCHFGFSGKDCSFQSTVGFEEDGGYVSISSSEKNSSTGIESFSFTIRTISSFGILFYYGDETQFVAAELYDGRIRIALSVGRNDPSLMYSYYKVNNGQAHVIRFELKDNQATLIMDERSPQTIINKGKTKKMDIKSKQMIYMGGIPTDKLKKATRTYRIINAKSFAGCFSNVTIGGVDVNFDEDSVVVKHKTVASGCGNSVSLCNNVTCNNAGQCLENSTLPEGYSCHCNVSFTGKNCENRVPMCNKERFRKHYEESGCRSMEPIKNANCVGWCGNDQTPFILNPDGSAIGKNCCCKAVKIRQRKVRMICPDGSRKTSLVQIIRKCQCTMCST</sequence>
<protein>
    <submittedName>
        <fullName evidence="2">Slit</fullName>
    </submittedName>
</protein>
<name>A0AC34QSX8_9BILA</name>
<reference evidence="2" key="1">
    <citation type="submission" date="2022-11" db="UniProtKB">
        <authorList>
            <consortium name="WormBaseParasite"/>
        </authorList>
    </citation>
    <scope>IDENTIFICATION</scope>
</reference>